<accession>A0A812K1B1</accession>
<reference evidence="1" key="1">
    <citation type="submission" date="2021-02" db="EMBL/GenBank/DDBJ databases">
        <authorList>
            <person name="Dougan E. K."/>
            <person name="Rhodes N."/>
            <person name="Thang M."/>
            <person name="Chan C."/>
        </authorList>
    </citation>
    <scope>NUCLEOTIDE SEQUENCE</scope>
</reference>
<keyword evidence="2" id="KW-1185">Reference proteome</keyword>
<dbReference type="Proteomes" id="UP000604046">
    <property type="component" value="Unassembled WGS sequence"/>
</dbReference>
<dbReference type="AlphaFoldDB" id="A0A812K1B1"/>
<evidence type="ECO:0000313" key="2">
    <source>
        <dbReference type="Proteomes" id="UP000604046"/>
    </source>
</evidence>
<gene>
    <name evidence="1" type="ORF">SNAT2548_LOCUS8043</name>
</gene>
<comment type="caution">
    <text evidence="1">The sequence shown here is derived from an EMBL/GenBank/DDBJ whole genome shotgun (WGS) entry which is preliminary data.</text>
</comment>
<name>A0A812K1B1_9DINO</name>
<protein>
    <submittedName>
        <fullName evidence="1">Uncharacterized protein</fullName>
    </submittedName>
</protein>
<dbReference type="EMBL" id="CAJNDS010000579">
    <property type="protein sequence ID" value="CAE7220342.1"/>
    <property type="molecule type" value="Genomic_DNA"/>
</dbReference>
<sequence>MPGSSIQTRLSAAAQPVNFWLELGAYEGGSAILTAQRVALRSLNTSVVAVDTFLGDAHVLWERHHLLRPDGTVTLYDRFSPAIVSYSPTVFQVPISCLGYFEFSLRLPVKYSSCRCTDMRASLSRAKLLSLCPNSHISHIKNQVLPLPATSVVALKVVASLARRHITPPEPATPLVRVPCECKKVYDHDLEYQVPRLPQVIYLDSAHESGEVLCPSWMKACVGSSSKSSRGLADSRGFVATCGIERQTWTTASGQKFSLCGHWAQASVLKNLLWAETRAVTSGDVAGLLIVLIDRGYSCWSDGFDARTCCDEQLRLSSKERAALAEVFTFERCCTGHRSVAANEKLVLSCMM</sequence>
<organism evidence="1 2">
    <name type="scientific">Symbiodinium natans</name>
    <dbReference type="NCBI Taxonomy" id="878477"/>
    <lineage>
        <taxon>Eukaryota</taxon>
        <taxon>Sar</taxon>
        <taxon>Alveolata</taxon>
        <taxon>Dinophyceae</taxon>
        <taxon>Suessiales</taxon>
        <taxon>Symbiodiniaceae</taxon>
        <taxon>Symbiodinium</taxon>
    </lineage>
</organism>
<evidence type="ECO:0000313" key="1">
    <source>
        <dbReference type="EMBL" id="CAE7220342.1"/>
    </source>
</evidence>
<proteinExistence type="predicted"/>